<dbReference type="OrthoDB" id="7032452at2"/>
<keyword evidence="1" id="KW-0472">Membrane</keyword>
<dbReference type="Proteomes" id="UP000030949">
    <property type="component" value="Unassembled WGS sequence"/>
</dbReference>
<accession>A0A0B1Z2Q9</accession>
<dbReference type="EMBL" id="JQGJ01000010">
    <property type="protein sequence ID" value="KHK63637.1"/>
    <property type="molecule type" value="Genomic_DNA"/>
</dbReference>
<keyword evidence="2" id="KW-0449">Lipoprotein</keyword>
<feature type="transmembrane region" description="Helical" evidence="1">
    <location>
        <begin position="104"/>
        <end position="121"/>
    </location>
</feature>
<evidence type="ECO:0000313" key="3">
    <source>
        <dbReference type="Proteomes" id="UP000030949"/>
    </source>
</evidence>
<dbReference type="RefSeq" id="WP_039592551.1">
    <property type="nucleotide sequence ID" value="NZ_JQGJ02000010.1"/>
</dbReference>
<feature type="transmembrane region" description="Helical" evidence="1">
    <location>
        <begin position="12"/>
        <end position="40"/>
    </location>
</feature>
<comment type="caution">
    <text evidence="2">The sequence shown here is derived from an EMBL/GenBank/DDBJ whole genome shotgun (WGS) entry which is preliminary data.</text>
</comment>
<keyword evidence="1" id="KW-0812">Transmembrane</keyword>
<sequence length="153" mass="17035">MIGGGSMKQFLARYFPVFMGTIFLGCFSGSALLVLSAGTYWRALEPSVRSNYVGLGTLALVSVLVLGNLMIARGRAWAVWWVTSYFLGCLAAVLPTFAYGPHQGVYVFAVLLPLLGLLLLNSKRHREMRSKLIEIRHQRERIIQSAKAPRPRH</sequence>
<feature type="transmembrane region" description="Helical" evidence="1">
    <location>
        <begin position="52"/>
        <end position="71"/>
    </location>
</feature>
<name>A0A0B1Z2Q9_9PSED</name>
<evidence type="ECO:0000256" key="1">
    <source>
        <dbReference type="SAM" id="Phobius"/>
    </source>
</evidence>
<proteinExistence type="predicted"/>
<gene>
    <name evidence="2" type="ORF">JZ00_17550</name>
</gene>
<keyword evidence="1" id="KW-1133">Transmembrane helix</keyword>
<reference evidence="3" key="1">
    <citation type="submission" date="2015-03" db="EMBL/GenBank/DDBJ databases">
        <title>Pseudomonas frederiksbergensis hydrocarbon degrader.</title>
        <authorList>
            <person name="Brown L.M."/>
            <person name="Ruiz O.N."/>
            <person name="Mueller S."/>
            <person name="Gunasekera T.S."/>
        </authorList>
    </citation>
    <scope>NUCLEOTIDE SEQUENCE [LARGE SCALE GENOMIC DNA]</scope>
    <source>
        <strain evidence="3">SI8</strain>
    </source>
</reference>
<evidence type="ECO:0000313" key="2">
    <source>
        <dbReference type="EMBL" id="KHK63637.1"/>
    </source>
</evidence>
<organism evidence="2 3">
    <name type="scientific">Pseudomonas frederiksbergensis</name>
    <dbReference type="NCBI Taxonomy" id="104087"/>
    <lineage>
        <taxon>Bacteria</taxon>
        <taxon>Pseudomonadati</taxon>
        <taxon>Pseudomonadota</taxon>
        <taxon>Gammaproteobacteria</taxon>
        <taxon>Pseudomonadales</taxon>
        <taxon>Pseudomonadaceae</taxon>
        <taxon>Pseudomonas</taxon>
    </lineage>
</organism>
<protein>
    <submittedName>
        <fullName evidence="2">Lipoprotein</fullName>
    </submittedName>
</protein>
<dbReference type="AlphaFoldDB" id="A0A0B1Z2Q9"/>
<feature type="transmembrane region" description="Helical" evidence="1">
    <location>
        <begin position="78"/>
        <end position="98"/>
    </location>
</feature>